<evidence type="ECO:0000256" key="10">
    <source>
        <dbReference type="SAM" id="MobiDB-lite"/>
    </source>
</evidence>
<dbReference type="PANTHER" id="PTHR31576">
    <property type="entry name" value="TATA BOX-BINDING PROTEIN-ASSOCIATED FACTOR RNA POLYMERASE I SUBUNIT B"/>
    <property type="match status" value="1"/>
</dbReference>
<proteinExistence type="inferred from homology"/>
<keyword evidence="3" id="KW-0479">Metal-binding</keyword>
<evidence type="ECO:0000259" key="11">
    <source>
        <dbReference type="Pfam" id="PF20644"/>
    </source>
</evidence>
<feature type="domain" description="Rrn7/TAF1B N-terminal cyclin" evidence="11">
    <location>
        <begin position="88"/>
        <end position="217"/>
    </location>
</feature>
<dbReference type="GO" id="GO:0042790">
    <property type="term" value="P:nucleolar large rRNA transcription by RNA polymerase I"/>
    <property type="evidence" value="ECO:0007669"/>
    <property type="project" value="TreeGrafter"/>
</dbReference>
<dbReference type="InterPro" id="IPR033599">
    <property type="entry name" value="TAF1B/Rrn7"/>
</dbReference>
<evidence type="ECO:0000256" key="9">
    <source>
        <dbReference type="ARBA" id="ARBA00023242"/>
    </source>
</evidence>
<accession>A0A2D3URN3</accession>
<evidence type="ECO:0000256" key="7">
    <source>
        <dbReference type="ARBA" id="ARBA00023125"/>
    </source>
</evidence>
<feature type="region of interest" description="Disordered" evidence="10">
    <location>
        <begin position="47"/>
        <end position="66"/>
    </location>
</feature>
<name>A0A2D3URN3_9PEZI</name>
<reference evidence="13 14" key="1">
    <citation type="submission" date="2016-03" db="EMBL/GenBank/DDBJ databases">
        <authorList>
            <person name="Ploux O."/>
        </authorList>
    </citation>
    <scope>NUCLEOTIDE SEQUENCE [LARGE SCALE GENOMIC DNA]</scope>
    <source>
        <strain evidence="13 14">URUG2</strain>
    </source>
</reference>
<evidence type="ECO:0000256" key="6">
    <source>
        <dbReference type="ARBA" id="ARBA00023015"/>
    </source>
</evidence>
<gene>
    <name evidence="13" type="ORF">RCC_05688</name>
</gene>
<comment type="similarity">
    <text evidence="2">Belongs to the RRN7/TAF1B family.</text>
</comment>
<dbReference type="GeneID" id="35600841"/>
<dbReference type="RefSeq" id="XP_023626722.1">
    <property type="nucleotide sequence ID" value="XM_023770954.1"/>
</dbReference>
<feature type="region of interest" description="Disordered" evidence="10">
    <location>
        <begin position="128"/>
        <end position="170"/>
    </location>
</feature>
<evidence type="ECO:0000256" key="1">
    <source>
        <dbReference type="ARBA" id="ARBA00004604"/>
    </source>
</evidence>
<evidence type="ECO:0000313" key="14">
    <source>
        <dbReference type="Proteomes" id="UP000225277"/>
    </source>
</evidence>
<dbReference type="Pfam" id="PF20644">
    <property type="entry name" value="Rrn7_cyclin_N"/>
    <property type="match status" value="1"/>
</dbReference>
<protein>
    <recommendedName>
        <fullName evidence="15">RRN7-type domain-containing protein</fullName>
    </recommendedName>
</protein>
<evidence type="ECO:0000256" key="3">
    <source>
        <dbReference type="ARBA" id="ARBA00022723"/>
    </source>
</evidence>
<evidence type="ECO:0000313" key="13">
    <source>
        <dbReference type="EMBL" id="CZT19832.1"/>
    </source>
</evidence>
<dbReference type="GO" id="GO:0001164">
    <property type="term" value="F:RNA polymerase I core promoter sequence-specific DNA binding"/>
    <property type="evidence" value="ECO:0007669"/>
    <property type="project" value="InterPro"/>
</dbReference>
<dbReference type="PANTHER" id="PTHR31576:SF2">
    <property type="entry name" value="TATA BOX-BINDING PROTEIN-ASSOCIATED FACTOR RNA POLYMERASE I SUBUNIT B"/>
    <property type="match status" value="1"/>
</dbReference>
<dbReference type="Pfam" id="PF20645">
    <property type="entry name" value="Rrn7_cyclin_C"/>
    <property type="match status" value="1"/>
</dbReference>
<organism evidence="13 14">
    <name type="scientific">Ramularia collo-cygni</name>
    <dbReference type="NCBI Taxonomy" id="112498"/>
    <lineage>
        <taxon>Eukaryota</taxon>
        <taxon>Fungi</taxon>
        <taxon>Dikarya</taxon>
        <taxon>Ascomycota</taxon>
        <taxon>Pezizomycotina</taxon>
        <taxon>Dothideomycetes</taxon>
        <taxon>Dothideomycetidae</taxon>
        <taxon>Mycosphaerellales</taxon>
        <taxon>Mycosphaerellaceae</taxon>
        <taxon>Ramularia</taxon>
    </lineage>
</organism>
<sequence>MSSRRHKRLQCSHDGCGSRRITTGDDGFRYCDQGHQQSELGTVVAEDTGELPNHGKTSRRRDLDASSFTSRASGFSGTRAFEHYLLCMQVVMRKQLQWLIDVQRLPTELETVVRDLWALRLQKVQGRATYDSETDTEAQRSEMFSSQSEGESGTDAATLNSQRSRQASRRKSRGPSLLDLVCLEYIGAMLLKIPLTVSDLHNWISHGELLYYRAAKEVSLSMRIHLPGYLQEQFEPQSIIAPDAIHRNVSNLLLSMQTDMGMTPPPLNHSLVLYRWIQELSLPLEVYVGTQRLATLLDLDYCYSLDAKAGTNQSLRYPEVRLMAVVIITTKLLFPFDDSRRYPKAPNDMAMLKMDWTSWADMQKVEALLADEQPVKKGLSYENAFSMTEADSIALSDDSLDQYLDWCENNIASEDIRDRGKAAKEAEYRRALFEWFPSTARPGASRPRSAILDAVPSVQQRAVHSQENLRLGRIVQEDGSDDIPRVGMSHAQYRTRDELHGTSKLFYQRASRVAGYSVHGMVRAAFLLERQMLQHEKLQRKSRKT</sequence>
<keyword evidence="9" id="KW-0539">Nucleus</keyword>
<evidence type="ECO:0000256" key="4">
    <source>
        <dbReference type="ARBA" id="ARBA00022771"/>
    </source>
</evidence>
<dbReference type="EMBL" id="FJUY01000008">
    <property type="protein sequence ID" value="CZT19832.1"/>
    <property type="molecule type" value="Genomic_DNA"/>
</dbReference>
<evidence type="ECO:0000256" key="2">
    <source>
        <dbReference type="ARBA" id="ARBA00006899"/>
    </source>
</evidence>
<keyword evidence="4" id="KW-0863">Zinc-finger</keyword>
<keyword evidence="14" id="KW-1185">Reference proteome</keyword>
<evidence type="ECO:0000256" key="8">
    <source>
        <dbReference type="ARBA" id="ARBA00023163"/>
    </source>
</evidence>
<evidence type="ECO:0000259" key="12">
    <source>
        <dbReference type="Pfam" id="PF20645"/>
    </source>
</evidence>
<dbReference type="Proteomes" id="UP000225277">
    <property type="component" value="Unassembled WGS sequence"/>
</dbReference>
<dbReference type="InterPro" id="IPR048538">
    <property type="entry name" value="Rrn7_cyclin_C"/>
</dbReference>
<dbReference type="GO" id="GO:0070860">
    <property type="term" value="C:RNA polymerase I core factor complex"/>
    <property type="evidence" value="ECO:0007669"/>
    <property type="project" value="InterPro"/>
</dbReference>
<dbReference type="AlphaFoldDB" id="A0A2D3URN3"/>
<dbReference type="InterPro" id="IPR048540">
    <property type="entry name" value="Rrn7_cyclin_N"/>
</dbReference>
<evidence type="ECO:0000256" key="5">
    <source>
        <dbReference type="ARBA" id="ARBA00022833"/>
    </source>
</evidence>
<dbReference type="GO" id="GO:0008270">
    <property type="term" value="F:zinc ion binding"/>
    <property type="evidence" value="ECO:0007669"/>
    <property type="project" value="UniProtKB-KW"/>
</dbReference>
<feature type="compositionally biased region" description="Polar residues" evidence="10">
    <location>
        <begin position="142"/>
        <end position="160"/>
    </location>
</feature>
<keyword evidence="8" id="KW-0804">Transcription</keyword>
<dbReference type="STRING" id="112498.A0A2D3URN3"/>
<comment type="subcellular location">
    <subcellularLocation>
        <location evidence="1">Nucleus</location>
        <location evidence="1">Nucleolus</location>
    </subcellularLocation>
</comment>
<dbReference type="OrthoDB" id="428577at2759"/>
<feature type="domain" description="Rrn7/TAF1B C-terminal cyclin" evidence="12">
    <location>
        <begin position="240"/>
        <end position="411"/>
    </location>
</feature>
<keyword evidence="5" id="KW-0862">Zinc</keyword>
<evidence type="ECO:0008006" key="15">
    <source>
        <dbReference type="Google" id="ProtNLM"/>
    </source>
</evidence>
<keyword evidence="7" id="KW-0238">DNA-binding</keyword>
<keyword evidence="6" id="KW-0805">Transcription regulation</keyword>